<keyword evidence="1" id="KW-0472">Membrane</keyword>
<keyword evidence="3" id="KW-1185">Reference proteome</keyword>
<proteinExistence type="predicted"/>
<organism evidence="2 3">
    <name type="scientific">Stenomitos frigidus ULC18</name>
    <dbReference type="NCBI Taxonomy" id="2107698"/>
    <lineage>
        <taxon>Bacteria</taxon>
        <taxon>Bacillati</taxon>
        <taxon>Cyanobacteriota</taxon>
        <taxon>Cyanophyceae</taxon>
        <taxon>Leptolyngbyales</taxon>
        <taxon>Leptolyngbyaceae</taxon>
        <taxon>Stenomitos</taxon>
    </lineage>
</organism>
<evidence type="ECO:0000313" key="2">
    <source>
        <dbReference type="EMBL" id="PSB30798.1"/>
    </source>
</evidence>
<evidence type="ECO:0000313" key="3">
    <source>
        <dbReference type="Proteomes" id="UP000239576"/>
    </source>
</evidence>
<accession>A0A2T1EDM0</accession>
<keyword evidence="1" id="KW-0812">Transmembrane</keyword>
<dbReference type="Proteomes" id="UP000239576">
    <property type="component" value="Unassembled WGS sequence"/>
</dbReference>
<name>A0A2T1EDM0_9CYAN</name>
<keyword evidence="1" id="KW-1133">Transmembrane helix</keyword>
<reference evidence="3" key="1">
    <citation type="submission" date="2018-02" db="EMBL/GenBank/DDBJ databases">
        <authorList>
            <person name="Moore K."/>
            <person name="Momper L."/>
        </authorList>
    </citation>
    <scope>NUCLEOTIDE SEQUENCE [LARGE SCALE GENOMIC DNA]</scope>
    <source>
        <strain evidence="3">ULC18</strain>
    </source>
</reference>
<sequence>MIFHWLWDFVLFASPLVGEQTNAAVGMIALLNIPIEIIVGIVLWLQIKQVPEQAIFPST</sequence>
<protein>
    <submittedName>
        <fullName evidence="2">Uncharacterized protein</fullName>
    </submittedName>
</protein>
<comment type="caution">
    <text evidence="2">The sequence shown here is derived from an EMBL/GenBank/DDBJ whole genome shotgun (WGS) entry which is preliminary data.</text>
</comment>
<feature type="transmembrane region" description="Helical" evidence="1">
    <location>
        <begin position="23"/>
        <end position="45"/>
    </location>
</feature>
<dbReference type="AlphaFoldDB" id="A0A2T1EDM0"/>
<gene>
    <name evidence="2" type="ORF">C7B82_08270</name>
</gene>
<evidence type="ECO:0000256" key="1">
    <source>
        <dbReference type="SAM" id="Phobius"/>
    </source>
</evidence>
<dbReference type="EMBL" id="PVWK01000048">
    <property type="protein sequence ID" value="PSB30798.1"/>
    <property type="molecule type" value="Genomic_DNA"/>
</dbReference>
<reference evidence="2 3" key="2">
    <citation type="submission" date="2018-03" db="EMBL/GenBank/DDBJ databases">
        <title>The ancient ancestry and fast evolution of plastids.</title>
        <authorList>
            <person name="Moore K.R."/>
            <person name="Magnabosco C."/>
            <person name="Momper L."/>
            <person name="Gold D.A."/>
            <person name="Bosak T."/>
            <person name="Fournier G.P."/>
        </authorList>
    </citation>
    <scope>NUCLEOTIDE SEQUENCE [LARGE SCALE GENOMIC DNA]</scope>
    <source>
        <strain evidence="2 3">ULC18</strain>
    </source>
</reference>